<feature type="compositionally biased region" description="Basic and acidic residues" evidence="1">
    <location>
        <begin position="113"/>
        <end position="140"/>
    </location>
</feature>
<reference evidence="3 4" key="1">
    <citation type="submission" date="2017-09" db="EMBL/GenBank/DDBJ databases">
        <title>Comparative genomics of rhizobia isolated from Phaseolus vulgaris in China.</title>
        <authorList>
            <person name="Tong W."/>
        </authorList>
    </citation>
    <scope>NUCLEOTIDE SEQUENCE [LARGE SCALE GENOMIC DNA]</scope>
    <source>
        <strain evidence="3 4">PCH1</strain>
    </source>
</reference>
<gene>
    <name evidence="3" type="ORF">CO661_32545</name>
</gene>
<evidence type="ECO:0000259" key="2">
    <source>
        <dbReference type="Pfam" id="PF02371"/>
    </source>
</evidence>
<accession>A0A2A6LP44</accession>
<dbReference type="GO" id="GO:0003677">
    <property type="term" value="F:DNA binding"/>
    <property type="evidence" value="ECO:0007669"/>
    <property type="project" value="InterPro"/>
</dbReference>
<feature type="region of interest" description="Disordered" evidence="1">
    <location>
        <begin position="92"/>
        <end position="175"/>
    </location>
</feature>
<dbReference type="Pfam" id="PF02371">
    <property type="entry name" value="Transposase_20"/>
    <property type="match status" value="1"/>
</dbReference>
<dbReference type="AlphaFoldDB" id="A0A2A6LP44"/>
<proteinExistence type="predicted"/>
<dbReference type="Proteomes" id="UP000220353">
    <property type="component" value="Unassembled WGS sequence"/>
</dbReference>
<comment type="caution">
    <text evidence="3">The sequence shown here is derived from an EMBL/GenBank/DDBJ whole genome shotgun (WGS) entry which is preliminary data.</text>
</comment>
<dbReference type="EMBL" id="NWTC01000054">
    <property type="protein sequence ID" value="PDT43879.1"/>
    <property type="molecule type" value="Genomic_DNA"/>
</dbReference>
<dbReference type="GO" id="GO:0004803">
    <property type="term" value="F:transposase activity"/>
    <property type="evidence" value="ECO:0007669"/>
    <property type="project" value="InterPro"/>
</dbReference>
<dbReference type="GO" id="GO:0006313">
    <property type="term" value="P:DNA transposition"/>
    <property type="evidence" value="ECO:0007669"/>
    <property type="project" value="InterPro"/>
</dbReference>
<evidence type="ECO:0000256" key="1">
    <source>
        <dbReference type="SAM" id="MobiDB-lite"/>
    </source>
</evidence>
<name>A0A2A6LP44_RHIFR</name>
<protein>
    <recommendedName>
        <fullName evidence="2">Transposase IS116/IS110/IS902 C-terminal domain-containing protein</fullName>
    </recommendedName>
</protein>
<evidence type="ECO:0000313" key="4">
    <source>
        <dbReference type="Proteomes" id="UP000220353"/>
    </source>
</evidence>
<dbReference type="InterPro" id="IPR003346">
    <property type="entry name" value="Transposase_20"/>
</dbReference>
<sequence>MSRHASSRGNMIRARSSFGNVRVRRRELEIEIGREHRGNETSRRLETIPGFGVMTSTAMAATVADPTAFKSGREFAAWLGYAKREFIGRQATARRHHQDGRRISSNIAGCRSDGGDPLRPRGRVRRDGVDPQAHGEKTCESRGGCACQQDGAHSLGAHDEKERFTVPSPRDLAWT</sequence>
<organism evidence="3 4">
    <name type="scientific">Rhizobium fredii</name>
    <name type="common">Sinorhizobium fredii</name>
    <dbReference type="NCBI Taxonomy" id="380"/>
    <lineage>
        <taxon>Bacteria</taxon>
        <taxon>Pseudomonadati</taxon>
        <taxon>Pseudomonadota</taxon>
        <taxon>Alphaproteobacteria</taxon>
        <taxon>Hyphomicrobiales</taxon>
        <taxon>Rhizobiaceae</taxon>
        <taxon>Sinorhizobium/Ensifer group</taxon>
        <taxon>Sinorhizobium</taxon>
    </lineage>
</organism>
<evidence type="ECO:0000313" key="3">
    <source>
        <dbReference type="EMBL" id="PDT43879.1"/>
    </source>
</evidence>
<feature type="domain" description="Transposase IS116/IS110/IS902 C-terminal" evidence="2">
    <location>
        <begin position="43"/>
        <end position="85"/>
    </location>
</feature>